<evidence type="ECO:0000256" key="1">
    <source>
        <dbReference type="SAM" id="Phobius"/>
    </source>
</evidence>
<gene>
    <name evidence="2" type="ORF">CH362_07680</name>
</gene>
<keyword evidence="3" id="KW-1185">Reference proteome</keyword>
<evidence type="ECO:0000313" key="3">
    <source>
        <dbReference type="Proteomes" id="UP000231926"/>
    </source>
</evidence>
<dbReference type="Proteomes" id="UP000231926">
    <property type="component" value="Unassembled WGS sequence"/>
</dbReference>
<dbReference type="RefSeq" id="WP_100709791.1">
    <property type="nucleotide sequence ID" value="NZ_NPDR01000003.1"/>
</dbReference>
<accession>A0A2M9YCC5</accession>
<dbReference type="NCBIfam" id="NF047706">
    <property type="entry name" value="LIC12611_phage_tail"/>
    <property type="match status" value="1"/>
</dbReference>
<evidence type="ECO:0008006" key="4">
    <source>
        <dbReference type="Google" id="ProtNLM"/>
    </source>
</evidence>
<dbReference type="EMBL" id="NPDR01000003">
    <property type="protein sequence ID" value="PJZ49215.1"/>
    <property type="molecule type" value="Genomic_DNA"/>
</dbReference>
<protein>
    <recommendedName>
        <fullName evidence="4">Phage tail tape measure protein</fullName>
    </recommendedName>
</protein>
<reference evidence="2 3" key="1">
    <citation type="submission" date="2017-07" db="EMBL/GenBank/DDBJ databases">
        <title>Leptospira spp. isolated from tropical soils.</title>
        <authorList>
            <person name="Thibeaux R."/>
            <person name="Iraola G."/>
            <person name="Ferres I."/>
            <person name="Bierque E."/>
            <person name="Girault D."/>
            <person name="Soupe-Gilbert M.-E."/>
            <person name="Picardeau M."/>
            <person name="Goarant C."/>
        </authorList>
    </citation>
    <scope>NUCLEOTIDE SEQUENCE [LARGE SCALE GENOMIC DNA]</scope>
    <source>
        <strain evidence="2 3">FH4-C-A2</strain>
    </source>
</reference>
<dbReference type="OrthoDB" id="328452at2"/>
<comment type="caution">
    <text evidence="2">The sequence shown here is derived from an EMBL/GenBank/DDBJ whole genome shotgun (WGS) entry which is preliminary data.</text>
</comment>
<evidence type="ECO:0000313" key="2">
    <source>
        <dbReference type="EMBL" id="PJZ49215.1"/>
    </source>
</evidence>
<name>A0A2M9YCC5_9LEPT</name>
<feature type="transmembrane region" description="Helical" evidence="1">
    <location>
        <begin position="247"/>
        <end position="268"/>
    </location>
</feature>
<keyword evidence="1" id="KW-1133">Transmembrane helix</keyword>
<dbReference type="AlphaFoldDB" id="A0A2M9YCC5"/>
<keyword evidence="1" id="KW-0472">Membrane</keyword>
<feature type="transmembrane region" description="Helical" evidence="1">
    <location>
        <begin position="366"/>
        <end position="384"/>
    </location>
</feature>
<organism evidence="2 3">
    <name type="scientific">Leptospira saintgironsiae</name>
    <dbReference type="NCBI Taxonomy" id="2023183"/>
    <lineage>
        <taxon>Bacteria</taxon>
        <taxon>Pseudomonadati</taxon>
        <taxon>Spirochaetota</taxon>
        <taxon>Spirochaetia</taxon>
        <taxon>Leptospirales</taxon>
        <taxon>Leptospiraceae</taxon>
        <taxon>Leptospira</taxon>
    </lineage>
</organism>
<sequence length="536" mass="57484">MAEEIQINYEFVYLSKGFKEFVRLNTTFKKTSIELKQLGETAKASSKSFKDLSEQYKNIGKFASGVANAFSSLIGTSDANNQLEKQRLLLKHLAGSGYGELQKAIRKTVSLSKNTSSEKSLLEASKAALENKVSIDFVNQSLETFQKISVVTGQSLTDLYKLPESERNKLLAQYTQDQASAMKLQSEFNLVINSGVYVQEQYDNSLLKLQQTLSKALLPAVIPLVDAFSSIVEYFTDATNGSERLQVAFILLESLVTGLAVAASYFGVSLLPPVIVSTLAWASATWAAIAPLLPAIAAGIALGLVIAGITLVIRDLFSWLDGGESVIGKFFMPFSEFKGKVSKWIGEGVDWIRNSFNSLLGFAKTYGKYLVMAIFPVSLIYFYFEDIKKALNSFVDWIANAFSSINWSNLFPSWVLDAAHSLSSLAGVGGGGNSTGVAAGTVRMDGSRASGGIVSAGKSYLVGERGPELFTPGSSGKIIRNGSGSSSVVVQSVVGTLTVNVTGSNEAGAEIKKAVMQALDELSEDILPAKLGLAIT</sequence>
<keyword evidence="1" id="KW-0812">Transmembrane</keyword>
<proteinExistence type="predicted"/>
<feature type="transmembrane region" description="Helical" evidence="1">
    <location>
        <begin position="288"/>
        <end position="313"/>
    </location>
</feature>